<dbReference type="Pfam" id="PF12708">
    <property type="entry name" value="Pect-lyase_RHGA_epim"/>
    <property type="match status" value="1"/>
</dbReference>
<dbReference type="Gene3D" id="2.160.20.10">
    <property type="entry name" value="Single-stranded right-handed beta-helix, Pectin lyase-like"/>
    <property type="match status" value="2"/>
</dbReference>
<protein>
    <recommendedName>
        <fullName evidence="11">Glucan 1,3-beta-glucosidase</fullName>
    </recommendedName>
</protein>
<proteinExistence type="inferred from homology"/>
<keyword evidence="1" id="KW-0645">Protease</keyword>
<feature type="domain" description="Rhamnogalacturonase A/B/Epimerase-like pectate lyase" evidence="8">
    <location>
        <begin position="151"/>
        <end position="386"/>
    </location>
</feature>
<keyword evidence="2" id="KW-0378">Hydrolase</keyword>
<comment type="caution">
    <text evidence="9">The sequence shown here is derived from an EMBL/GenBank/DDBJ whole genome shotgun (WGS) entry which is preliminary data.</text>
</comment>
<keyword evidence="10" id="KW-1185">Reference proteome</keyword>
<evidence type="ECO:0000256" key="2">
    <source>
        <dbReference type="ARBA" id="ARBA00022801"/>
    </source>
</evidence>
<dbReference type="PANTHER" id="PTHR33928:SF2">
    <property type="entry name" value="PECTATE LYASE SUPERFAMILY PROTEIN DOMAIN-CONTAINING PROTEIN-RELATED"/>
    <property type="match status" value="1"/>
</dbReference>
<feature type="compositionally biased region" description="Low complexity" evidence="5">
    <location>
        <begin position="1971"/>
        <end position="1990"/>
    </location>
</feature>
<accession>A0ABR4CJA3</accession>
<dbReference type="CDD" id="cd23668">
    <property type="entry name" value="GH55_beta13glucanase-like"/>
    <property type="match status" value="1"/>
</dbReference>
<comment type="caution">
    <text evidence="4">Lacks conserved residue(s) required for the propagation of feature annotation.</text>
</comment>
<keyword evidence="6" id="KW-0732">Signal</keyword>
<feature type="chain" id="PRO_5045045199" description="Glucan 1,3-beta-glucosidase" evidence="6">
    <location>
        <begin position="19"/>
        <end position="2132"/>
    </location>
</feature>
<evidence type="ECO:0000313" key="10">
    <source>
        <dbReference type="Proteomes" id="UP001595075"/>
    </source>
</evidence>
<evidence type="ECO:0000256" key="6">
    <source>
        <dbReference type="SAM" id="SignalP"/>
    </source>
</evidence>
<dbReference type="EMBL" id="JAZHXI010000008">
    <property type="protein sequence ID" value="KAL2069293.1"/>
    <property type="molecule type" value="Genomic_DNA"/>
</dbReference>
<dbReference type="SUPFAM" id="SSF52743">
    <property type="entry name" value="Subtilisin-like"/>
    <property type="match status" value="1"/>
</dbReference>
<feature type="compositionally biased region" description="Gly residues" evidence="5">
    <location>
        <begin position="1896"/>
        <end position="1908"/>
    </location>
</feature>
<dbReference type="InterPro" id="IPR039279">
    <property type="entry name" value="QRT3-like"/>
</dbReference>
<evidence type="ECO:0000259" key="7">
    <source>
        <dbReference type="Pfam" id="PF00082"/>
    </source>
</evidence>
<comment type="similarity">
    <text evidence="4">Belongs to the peptidase S8 family.</text>
</comment>
<name>A0ABR4CJA3_9HELO</name>
<evidence type="ECO:0000313" key="9">
    <source>
        <dbReference type="EMBL" id="KAL2069293.1"/>
    </source>
</evidence>
<keyword evidence="3" id="KW-0720">Serine protease</keyword>
<feature type="region of interest" description="Disordered" evidence="5">
    <location>
        <begin position="1886"/>
        <end position="1910"/>
    </location>
</feature>
<dbReference type="InterPro" id="IPR023828">
    <property type="entry name" value="Peptidase_S8_Ser-AS"/>
</dbReference>
<dbReference type="Pfam" id="PF00082">
    <property type="entry name" value="Peptidase_S8"/>
    <property type="match status" value="1"/>
</dbReference>
<dbReference type="PANTHER" id="PTHR33928">
    <property type="entry name" value="POLYGALACTURONASE QRT3"/>
    <property type="match status" value="1"/>
</dbReference>
<gene>
    <name evidence="9" type="ORF">VTL71DRAFT_15631</name>
</gene>
<reference evidence="9 10" key="1">
    <citation type="journal article" date="2024" name="Commun. Biol.">
        <title>Comparative genomic analysis of thermophilic fungi reveals convergent evolutionary adaptations and gene losses.</title>
        <authorList>
            <person name="Steindorff A.S."/>
            <person name="Aguilar-Pontes M.V."/>
            <person name="Robinson A.J."/>
            <person name="Andreopoulos B."/>
            <person name="LaButti K."/>
            <person name="Kuo A."/>
            <person name="Mondo S."/>
            <person name="Riley R."/>
            <person name="Otillar R."/>
            <person name="Haridas S."/>
            <person name="Lipzen A."/>
            <person name="Grimwood J."/>
            <person name="Schmutz J."/>
            <person name="Clum A."/>
            <person name="Reid I.D."/>
            <person name="Moisan M.C."/>
            <person name="Butler G."/>
            <person name="Nguyen T.T.M."/>
            <person name="Dewar K."/>
            <person name="Conant G."/>
            <person name="Drula E."/>
            <person name="Henrissat B."/>
            <person name="Hansel C."/>
            <person name="Singer S."/>
            <person name="Hutchinson M.I."/>
            <person name="de Vries R.P."/>
            <person name="Natvig D.O."/>
            <person name="Powell A.J."/>
            <person name="Tsang A."/>
            <person name="Grigoriev I.V."/>
        </authorList>
    </citation>
    <scope>NUCLEOTIDE SEQUENCE [LARGE SCALE GENOMIC DNA]</scope>
    <source>
        <strain evidence="9 10">CBS 494.80</strain>
    </source>
</reference>
<evidence type="ECO:0008006" key="11">
    <source>
        <dbReference type="Google" id="ProtNLM"/>
    </source>
</evidence>
<feature type="signal peptide" evidence="6">
    <location>
        <begin position="1"/>
        <end position="18"/>
    </location>
</feature>
<feature type="region of interest" description="Disordered" evidence="5">
    <location>
        <begin position="1943"/>
        <end position="1999"/>
    </location>
</feature>
<dbReference type="Gene3D" id="3.40.50.200">
    <property type="entry name" value="Peptidase S8/S53 domain"/>
    <property type="match status" value="1"/>
</dbReference>
<dbReference type="Proteomes" id="UP001595075">
    <property type="component" value="Unassembled WGS sequence"/>
</dbReference>
<sequence>MVLDLRLLLLVLLQCICTESITSGWKPQLQEGYPDVPVYGPQPNAPYMVDNTHNYFHVAPDKGKQDGPAWPYSGSLNNYMSNLRANKVIQGGFRKENPDVTVGNFTYPSNFTHAHNTTHAKLKRQNEILYWLPNLAPLGVQPLAGSGYTFFRNVVDDYKADPTGKADSSEAINAAVSFGNRCGKDCGNTFTQGAIIYFPPGTYRICSPIIQLYYTQFIGNALSPPTIQGCETFKGIALIDTDVYNPGGSGSQWYVNQNQFLRQIRNFIFDLTKMPSSTADNDQPLVPTGIHWQVAQGTSLQNLVFNMPKATTGSNTTHVGIFTENGSGGFVSDLTFNGGNIGWRAGSQQYTARNLKFNDCLTAVQMVWDWGWTWQNIQISGGAIGFNISGTGGSTGQGIGSVSIIDSTISNVPVGILTNGNPTAPNIVLDNVVVNSVANVVQVSGGSNLLAASGKIDLWTIGKVYNGSVGSYVPGKAATAPRKAATLLVSGGSLFTRSRPQYESTAASGFTIATKDGGCKNDGTGDQATCINTFLQKAVSSKLIAFFPAGIYQIGSTVLIPTGSRVQGSSWSQIQGSGFYFSDMAHPKVMVQVGNKGEVGTMEIVEMLFSVRGNTAGAILMEWNVAASTQGAAAMWDSHFRVGGGLGTDLDLKNCPKFGYNAQCIAATLMFHVTKQASGYFENVWAWVADHDNDKVMVNQPDSSSSQISLYGARGMLIESQGPSWFYGTASEHSVLYNYQLSGAKDIFMGHIQTETPYYQPVPIAPGPFYPDIAASFANDPDFSNCHGDPSCAATWGLRVVNSDSVTIHGAGLYSFFQEYYQDCIDTFNCQQRILEVTGSTGVVIFNLYTVATSEIATGVHGSTIFQNDTNQRGFTTENAIWLPLPGSDNIDTVYVGTPVWTSTTVTCSVASCLLVFPTSPLATPTTIDAGGYPTSFEYGGISSVTTNGGVTVIYVTSTLTTTLQIPKVTVTGMSYSNYNITRGASSFVISESVDIPDVTITLPDGSGGTTSRVIPLPPWPQILGGPTDSESSAGATSGVSNTYYSGLTATVAVSGSTVTTVSFPTGVAPTTINCPPQSEIFFATPSVTVIRDCPTSTSWVLSYACPTTKIVTFLSATTGLVQVDCSFVTLWPPAPTSAPPTTTSTTTTPLPIWTTWPPGAIVPIVTSVTKPEPTGTGVIMPCKLWFFNICIIFGKINVGGWYWSFPPGIYPGPLPPPIEWPPGFTLKGNLPKWPTITIGPDHIPTYTSEPDNECKTESASICSYRTSFQVTSPQGGQPTTTATATTSTCLTVYGCSVSDSGTTVTTTTVTSCTPKASPNVKRAGDDPSCVVENAIVYPLTPGDAPSIIRLLTNNGLSYDTISSTNALDPSNNIQYTAYFWVRDLPFNVKSQLQNQPAIASVYYYGQFNLDNPKGINDDVTHGIPSAKGLDAEEASRCADDPVSQPPSQCLQANESFYDPGTSENLHLWKRAPTSSPMKWWNPAMVSIPPGKYWRGIGKDKDGNSYGDADLWTGPRSGTYTFHYDDTAGEGMTVYITGEVGMTPTHKEFVGNVPRKLRTGSAYDYTPFIFDANTVHSVGIASLVEGIEIGICKKCSVVYSSYGYPPTGTQSPRDWYLEELLAVWDDMHTGGRTPATSVVNLSWGGRESYFVPAFIKRLYYILKKMDQAGVTIVIAAGNSGNIGRPTVDTYPQLFADPKKTGLTPFYQDPDDPKDVGYLPNLIVVGATNQFAQKADFSQAADFVTTYASGLLVNVAGTDPNSYGTESGTSYAAPQVAALAAYLKKLPSQWQDQLNLPDSRGPQAVKALINTLQRTIQPVPTQNKNNRLPTIWNGMSKTVNCLLDFPGGDEANGCPNLPSDITSCGTPGGAKARDLLAFRDDDILERQSGPVCSIPGSGNGGNGGNGGDGKTITFTSGPTPGPTCASSCGGHLCTGFWCSPTPTGKPPGFQDPKDPSSTGFTASQTSVSQGFSTGIPTTTTSKSTTTSSSTSIGGGGTPAPEPTAILRIMWDSEAYMDAVAGFSQWWFYAKPFGFDWNTQGTACDADGTIYGDDNIKANNIPFPDGTLKMPFKILGTADCTYTGTKTAPGTLTCPDLTTPVQCVEDTFAGAQYGQCFETQGIDTVYFKVMCLWD</sequence>
<feature type="compositionally biased region" description="Polar residues" evidence="5">
    <location>
        <begin position="1954"/>
        <end position="1970"/>
    </location>
</feature>
<evidence type="ECO:0000256" key="1">
    <source>
        <dbReference type="ARBA" id="ARBA00022670"/>
    </source>
</evidence>
<evidence type="ECO:0000256" key="4">
    <source>
        <dbReference type="PROSITE-ProRule" id="PRU01240"/>
    </source>
</evidence>
<feature type="domain" description="Peptidase S8/S53" evidence="7">
    <location>
        <begin position="1637"/>
        <end position="1806"/>
    </location>
</feature>
<dbReference type="PROSITE" id="PS51892">
    <property type="entry name" value="SUBTILASE"/>
    <property type="match status" value="1"/>
</dbReference>
<dbReference type="InterPro" id="IPR024535">
    <property type="entry name" value="RHGA/B-epi-like_pectate_lyase"/>
</dbReference>
<dbReference type="SUPFAM" id="SSF51126">
    <property type="entry name" value="Pectin lyase-like"/>
    <property type="match status" value="2"/>
</dbReference>
<organism evidence="9 10">
    <name type="scientific">Oculimacula yallundae</name>
    <dbReference type="NCBI Taxonomy" id="86028"/>
    <lineage>
        <taxon>Eukaryota</taxon>
        <taxon>Fungi</taxon>
        <taxon>Dikarya</taxon>
        <taxon>Ascomycota</taxon>
        <taxon>Pezizomycotina</taxon>
        <taxon>Leotiomycetes</taxon>
        <taxon>Helotiales</taxon>
        <taxon>Ploettnerulaceae</taxon>
        <taxon>Oculimacula</taxon>
    </lineage>
</organism>
<dbReference type="InterPro" id="IPR012334">
    <property type="entry name" value="Pectin_lyas_fold"/>
</dbReference>
<dbReference type="PROSITE" id="PS00138">
    <property type="entry name" value="SUBTILASE_SER"/>
    <property type="match status" value="1"/>
</dbReference>
<dbReference type="InterPro" id="IPR036852">
    <property type="entry name" value="Peptidase_S8/S53_dom_sf"/>
</dbReference>
<evidence type="ECO:0000256" key="5">
    <source>
        <dbReference type="SAM" id="MobiDB-lite"/>
    </source>
</evidence>
<dbReference type="InterPro" id="IPR000209">
    <property type="entry name" value="Peptidase_S8/S53_dom"/>
</dbReference>
<dbReference type="InterPro" id="IPR011050">
    <property type="entry name" value="Pectin_lyase_fold/virulence"/>
</dbReference>
<evidence type="ECO:0000259" key="8">
    <source>
        <dbReference type="Pfam" id="PF12708"/>
    </source>
</evidence>
<evidence type="ECO:0000256" key="3">
    <source>
        <dbReference type="ARBA" id="ARBA00022825"/>
    </source>
</evidence>